<feature type="region of interest" description="Disordered" evidence="1">
    <location>
        <begin position="1"/>
        <end position="40"/>
    </location>
</feature>
<feature type="compositionally biased region" description="Basic and acidic residues" evidence="1">
    <location>
        <begin position="14"/>
        <end position="26"/>
    </location>
</feature>
<proteinExistence type="predicted"/>
<reference evidence="2 3" key="1">
    <citation type="journal article" date="2015" name="BMC Genomics">
        <title>Comparative genomics and metabolic profiling of the genus Lysobacter.</title>
        <authorList>
            <person name="de Bruijn I."/>
            <person name="Cheng X."/>
            <person name="de Jager V."/>
            <person name="Exposito R.G."/>
            <person name="Watrous J."/>
            <person name="Patel N."/>
            <person name="Postma J."/>
            <person name="Dorrestein P.C."/>
            <person name="Kobayashi D."/>
            <person name="Raaijmakers J.M."/>
        </authorList>
    </citation>
    <scope>NUCLEOTIDE SEQUENCE [LARGE SCALE GENOMIC DNA]</scope>
    <source>
        <strain evidence="2 3">76</strain>
    </source>
</reference>
<dbReference type="Proteomes" id="UP000060787">
    <property type="component" value="Chromosome"/>
</dbReference>
<organism evidence="2 3">
    <name type="scientific">Lysobacter antibioticus</name>
    <dbReference type="NCBI Taxonomy" id="84531"/>
    <lineage>
        <taxon>Bacteria</taxon>
        <taxon>Pseudomonadati</taxon>
        <taxon>Pseudomonadota</taxon>
        <taxon>Gammaproteobacteria</taxon>
        <taxon>Lysobacterales</taxon>
        <taxon>Lysobacteraceae</taxon>
        <taxon>Lysobacter</taxon>
    </lineage>
</organism>
<dbReference type="STRING" id="84531.LA76x_3359"/>
<evidence type="ECO:0000313" key="2">
    <source>
        <dbReference type="EMBL" id="ALN81485.1"/>
    </source>
</evidence>
<protein>
    <submittedName>
        <fullName evidence="2">Uncharacterized protein</fullName>
    </submittedName>
</protein>
<dbReference type="PATRIC" id="fig|84531.8.peg.3374"/>
<dbReference type="EMBL" id="CP011129">
    <property type="protein sequence ID" value="ALN81485.1"/>
    <property type="molecule type" value="Genomic_DNA"/>
</dbReference>
<name>A0A0S2FDG5_LYSAN</name>
<sequence>MPPSASGSIASRPIRHEQFSFEHEPDVATSSPVDRDVDAA</sequence>
<evidence type="ECO:0000313" key="3">
    <source>
        <dbReference type="Proteomes" id="UP000060787"/>
    </source>
</evidence>
<gene>
    <name evidence="2" type="ORF">LA76x_3359</name>
</gene>
<accession>A0A0S2FDG5</accession>
<evidence type="ECO:0000256" key="1">
    <source>
        <dbReference type="SAM" id="MobiDB-lite"/>
    </source>
</evidence>
<dbReference type="KEGG" id="lab:LA76x_3359"/>
<keyword evidence="3" id="KW-1185">Reference proteome</keyword>
<dbReference type="AlphaFoldDB" id="A0A0S2FDG5"/>